<dbReference type="EMBL" id="CP002069">
    <property type="protein sequence ID" value="ADI73415.1"/>
    <property type="molecule type" value="Genomic_DNA"/>
</dbReference>
<evidence type="ECO:0000313" key="3">
    <source>
        <dbReference type="Proteomes" id="UP000000391"/>
    </source>
</evidence>
<dbReference type="HOGENOM" id="CLU_139132_2_0_2"/>
<protein>
    <recommendedName>
        <fullName evidence="1">Prenylated flavin chaperone LpdD-like domain-containing protein</fullName>
    </recommendedName>
</protein>
<name>D7E873_METEZ</name>
<dbReference type="STRING" id="644295.Metev_0502"/>
<accession>D7E873</accession>
<dbReference type="InterPro" id="IPR048844">
    <property type="entry name" value="LpdD_chaperone-like"/>
</dbReference>
<dbReference type="Proteomes" id="UP000000391">
    <property type="component" value="Chromosome"/>
</dbReference>
<feature type="domain" description="Prenylated flavin chaperone LpdD-like" evidence="1">
    <location>
        <begin position="8"/>
        <end position="115"/>
    </location>
</feature>
<dbReference type="Pfam" id="PF21758">
    <property type="entry name" value="PAC_bac"/>
    <property type="match status" value="1"/>
</dbReference>
<dbReference type="GeneID" id="9346122"/>
<sequence length="119" mass="13060">MNTITETAGRAEIVLEWELMGEDYIVTLKGGREHIGAAAVGIYDDNKGISTSSVISLPGHREEGIALEAARKISSCTHRTTVFMAGIHLDDITGEEINKIVEVSDIIVDRFIKYLEENV</sequence>
<evidence type="ECO:0000259" key="1">
    <source>
        <dbReference type="Pfam" id="PF21758"/>
    </source>
</evidence>
<reference evidence="2 3" key="1">
    <citation type="submission" date="2010-06" db="EMBL/GenBank/DDBJ databases">
        <title>Complete sequence chromosome of Methanohalobium evestigatum Z-7303.</title>
        <authorList>
            <consortium name="US DOE Joint Genome Institute"/>
            <person name="Lucas S."/>
            <person name="Copeland A."/>
            <person name="Lapidus A."/>
            <person name="Cheng J.-F."/>
            <person name="Bruce D."/>
            <person name="Goodwin L."/>
            <person name="Pitluck S."/>
            <person name="Saunders E."/>
            <person name="Detter J.C."/>
            <person name="Han C."/>
            <person name="Tapia R."/>
            <person name="Land M."/>
            <person name="Hauser L."/>
            <person name="Kyrpides N."/>
            <person name="Mikhailova N."/>
            <person name="Sieprawska-Lupa M."/>
            <person name="Whitman W.B."/>
            <person name="Anderson I."/>
            <person name="Woyke T."/>
        </authorList>
    </citation>
    <scope>NUCLEOTIDE SEQUENCE [LARGE SCALE GENOMIC DNA]</scope>
    <source>
        <strain evidence="3">ATCC BAA-1072 / DSM 3721 / NBRC 107634 / OCM 161 / Z-7303</strain>
    </source>
</reference>
<dbReference type="KEGG" id="mev:Metev_0502"/>
<dbReference type="AlphaFoldDB" id="D7E873"/>
<dbReference type="OrthoDB" id="147150at2157"/>
<proteinExistence type="predicted"/>
<dbReference type="RefSeq" id="WP_013193983.1">
    <property type="nucleotide sequence ID" value="NC_014253.1"/>
</dbReference>
<evidence type="ECO:0000313" key="2">
    <source>
        <dbReference type="EMBL" id="ADI73415.1"/>
    </source>
</evidence>
<keyword evidence="3" id="KW-1185">Reference proteome</keyword>
<gene>
    <name evidence="2" type="ordered locus">Metev_0502</name>
</gene>
<organism evidence="2 3">
    <name type="scientific">Methanohalobium evestigatum (strain ATCC BAA-1072 / DSM 3721 / NBRC 107634 / OCM 161 / Z-7303)</name>
    <dbReference type="NCBI Taxonomy" id="644295"/>
    <lineage>
        <taxon>Archaea</taxon>
        <taxon>Methanobacteriati</taxon>
        <taxon>Methanobacteriota</taxon>
        <taxon>Stenosarchaea group</taxon>
        <taxon>Methanomicrobia</taxon>
        <taxon>Methanosarcinales</taxon>
        <taxon>Methanosarcinaceae</taxon>
        <taxon>Methanohalobium</taxon>
    </lineage>
</organism>